<proteinExistence type="predicted"/>
<evidence type="ECO:0000313" key="10">
    <source>
        <dbReference type="Proteomes" id="UP000291022"/>
    </source>
</evidence>
<dbReference type="GO" id="GO:0017154">
    <property type="term" value="F:semaphorin receptor activity"/>
    <property type="evidence" value="ECO:0007669"/>
    <property type="project" value="TreeGrafter"/>
</dbReference>
<dbReference type="Ensembl" id="ENSUAMT00000017217.1">
    <property type="protein sequence ID" value="ENSUAMP00000015361.1"/>
    <property type="gene ID" value="ENSUAMG00000012305.1"/>
</dbReference>
<evidence type="ECO:0000256" key="4">
    <source>
        <dbReference type="ARBA" id="ARBA00023136"/>
    </source>
</evidence>
<keyword evidence="7" id="KW-0732">Signal</keyword>
<feature type="domain" description="CUB" evidence="8">
    <location>
        <begin position="28"/>
        <end position="88"/>
    </location>
</feature>
<evidence type="ECO:0000259" key="8">
    <source>
        <dbReference type="PROSITE" id="PS01180"/>
    </source>
</evidence>
<keyword evidence="5 6" id="KW-1015">Disulfide bond</keyword>
<dbReference type="GO" id="GO:0030424">
    <property type="term" value="C:axon"/>
    <property type="evidence" value="ECO:0007669"/>
    <property type="project" value="TreeGrafter"/>
</dbReference>
<keyword evidence="4" id="KW-0472">Membrane</keyword>
<feature type="disulfide bond" evidence="6">
    <location>
        <begin position="28"/>
        <end position="55"/>
    </location>
</feature>
<dbReference type="InterPro" id="IPR000859">
    <property type="entry name" value="CUB_dom"/>
</dbReference>
<evidence type="ECO:0000256" key="1">
    <source>
        <dbReference type="ARBA" id="ARBA00004479"/>
    </source>
</evidence>
<dbReference type="OMA" id="SHSARYF"/>
<evidence type="ECO:0000256" key="6">
    <source>
        <dbReference type="PROSITE-ProRule" id="PRU00059"/>
    </source>
</evidence>
<keyword evidence="2" id="KW-0812">Transmembrane</keyword>
<evidence type="ECO:0000256" key="5">
    <source>
        <dbReference type="ARBA" id="ARBA00023157"/>
    </source>
</evidence>
<dbReference type="PANTHER" id="PTHR46806:SF2">
    <property type="entry name" value="NEUROPILIN-2"/>
    <property type="match status" value="1"/>
</dbReference>
<dbReference type="PANTHER" id="PTHR46806">
    <property type="entry name" value="F5/8 TYPE C DOMAIN-CONTAINING PROTEIN"/>
    <property type="match status" value="1"/>
</dbReference>
<dbReference type="CDD" id="cd00041">
    <property type="entry name" value="CUB"/>
    <property type="match status" value="1"/>
</dbReference>
<keyword evidence="10" id="KW-1185">Reference proteome</keyword>
<dbReference type="Gene3D" id="2.60.120.290">
    <property type="entry name" value="Spermadhesin, CUB domain"/>
    <property type="match status" value="1"/>
</dbReference>
<accession>A0A452R9T3</accession>
<comment type="subcellular location">
    <subcellularLocation>
        <location evidence="1">Membrane</location>
        <topology evidence="1">Single-pass type I membrane protein</topology>
    </subcellularLocation>
</comment>
<name>A0A452R9T3_URSAM</name>
<dbReference type="PROSITE" id="PS01180">
    <property type="entry name" value="CUB"/>
    <property type="match status" value="1"/>
</dbReference>
<evidence type="ECO:0000256" key="7">
    <source>
        <dbReference type="SAM" id="SignalP"/>
    </source>
</evidence>
<keyword evidence="3" id="KW-1133">Transmembrane helix</keyword>
<reference evidence="9" key="2">
    <citation type="submission" date="2025-08" db="UniProtKB">
        <authorList>
            <consortium name="Ensembl"/>
        </authorList>
    </citation>
    <scope>IDENTIFICATION</scope>
</reference>
<dbReference type="InterPro" id="IPR035914">
    <property type="entry name" value="Sperma_CUB_dom_sf"/>
</dbReference>
<reference evidence="10" key="1">
    <citation type="submission" date="2016-06" db="EMBL/GenBank/DDBJ databases">
        <title>De novo assembly and RNA-Seq shows season-dependent expression and editing in black bear kidneys.</title>
        <authorList>
            <person name="Korstanje R."/>
            <person name="Srivastava A."/>
            <person name="Sarsani V.K."/>
            <person name="Sheehan S.M."/>
            <person name="Seger R.L."/>
            <person name="Barter M.E."/>
            <person name="Lindqvist C."/>
            <person name="Brody L.C."/>
            <person name="Mullikin J.C."/>
        </authorList>
    </citation>
    <scope>NUCLEOTIDE SEQUENCE [LARGE SCALE GENOMIC DNA]</scope>
</reference>
<comment type="caution">
    <text evidence="6">Lacks conserved residue(s) required for the propagation of feature annotation.</text>
</comment>
<dbReference type="GO" id="GO:0098978">
    <property type="term" value="C:glutamatergic synapse"/>
    <property type="evidence" value="ECO:0007669"/>
    <property type="project" value="TreeGrafter"/>
</dbReference>
<evidence type="ECO:0000256" key="2">
    <source>
        <dbReference type="ARBA" id="ARBA00022692"/>
    </source>
</evidence>
<sequence length="131" mass="14970">MDMFPLTWVFLALYFSGHEVRGQPDSPCGGRLNSKDAGYITSPGYPQDYPSHQNCEWIVYAPEPNQKIVLNFNPHFEIEKHDCKLHYLTSSLILSPSPVSPPFPISLSFLLIFVFRKTHPVLSISHSARYF</sequence>
<dbReference type="Pfam" id="PF00431">
    <property type="entry name" value="CUB"/>
    <property type="match status" value="1"/>
</dbReference>
<dbReference type="GO" id="GO:0007411">
    <property type="term" value="P:axon guidance"/>
    <property type="evidence" value="ECO:0007669"/>
    <property type="project" value="TreeGrafter"/>
</dbReference>
<dbReference type="Proteomes" id="UP000291022">
    <property type="component" value="Unassembled WGS sequence"/>
</dbReference>
<dbReference type="AlphaFoldDB" id="A0A452R9T3"/>
<feature type="signal peptide" evidence="7">
    <location>
        <begin position="1"/>
        <end position="22"/>
    </location>
</feature>
<dbReference type="GeneTree" id="ENSGT00940000155270"/>
<protein>
    <recommendedName>
        <fullName evidence="8">CUB domain-containing protein</fullName>
    </recommendedName>
</protein>
<dbReference type="GO" id="GO:0045211">
    <property type="term" value="C:postsynaptic membrane"/>
    <property type="evidence" value="ECO:0007669"/>
    <property type="project" value="TreeGrafter"/>
</dbReference>
<evidence type="ECO:0000313" key="9">
    <source>
        <dbReference type="Ensembl" id="ENSUAMP00000015361.1"/>
    </source>
</evidence>
<dbReference type="FunFam" id="2.60.120.290:FF:000010">
    <property type="entry name" value="Neuropilin"/>
    <property type="match status" value="1"/>
</dbReference>
<feature type="chain" id="PRO_5019399354" description="CUB domain-containing protein" evidence="7">
    <location>
        <begin position="23"/>
        <end position="131"/>
    </location>
</feature>
<dbReference type="InterPro" id="IPR050633">
    <property type="entry name" value="Neuropilin_MCO_CoagFactor"/>
</dbReference>
<reference evidence="9" key="3">
    <citation type="submission" date="2025-09" db="UniProtKB">
        <authorList>
            <consortium name="Ensembl"/>
        </authorList>
    </citation>
    <scope>IDENTIFICATION</scope>
</reference>
<dbReference type="SMART" id="SM00042">
    <property type="entry name" value="CUB"/>
    <property type="match status" value="1"/>
</dbReference>
<dbReference type="STRING" id="9643.ENSUAMP00000015361"/>
<evidence type="ECO:0000256" key="3">
    <source>
        <dbReference type="ARBA" id="ARBA00022989"/>
    </source>
</evidence>
<organism evidence="9 10">
    <name type="scientific">Ursus americanus</name>
    <name type="common">American black bear</name>
    <name type="synonym">Euarctos americanus</name>
    <dbReference type="NCBI Taxonomy" id="9643"/>
    <lineage>
        <taxon>Eukaryota</taxon>
        <taxon>Metazoa</taxon>
        <taxon>Chordata</taxon>
        <taxon>Craniata</taxon>
        <taxon>Vertebrata</taxon>
        <taxon>Euteleostomi</taxon>
        <taxon>Mammalia</taxon>
        <taxon>Eutheria</taxon>
        <taxon>Laurasiatheria</taxon>
        <taxon>Carnivora</taxon>
        <taxon>Caniformia</taxon>
        <taxon>Ursidae</taxon>
        <taxon>Ursus</taxon>
    </lineage>
</organism>
<dbReference type="SUPFAM" id="SSF49854">
    <property type="entry name" value="Spermadhesin, CUB domain"/>
    <property type="match status" value="1"/>
</dbReference>